<accession>A0A4R0MMQ9</accession>
<dbReference type="InterPro" id="IPR013655">
    <property type="entry name" value="PAS_fold_3"/>
</dbReference>
<dbReference type="InterPro" id="IPR005467">
    <property type="entry name" value="His_kinase_dom"/>
</dbReference>
<dbReference type="Pfam" id="PF13185">
    <property type="entry name" value="GAF_2"/>
    <property type="match status" value="1"/>
</dbReference>
<evidence type="ECO:0000256" key="6">
    <source>
        <dbReference type="ARBA" id="ARBA00023012"/>
    </source>
</evidence>
<keyword evidence="5" id="KW-0418">Kinase</keyword>
<feature type="region of interest" description="Disordered" evidence="8">
    <location>
        <begin position="1"/>
        <end position="27"/>
    </location>
</feature>
<dbReference type="InterPro" id="IPR036890">
    <property type="entry name" value="HATPase_C_sf"/>
</dbReference>
<dbReference type="Gene3D" id="2.10.70.100">
    <property type="match status" value="1"/>
</dbReference>
<evidence type="ECO:0000256" key="5">
    <source>
        <dbReference type="ARBA" id="ARBA00022777"/>
    </source>
</evidence>
<dbReference type="InterPro" id="IPR003594">
    <property type="entry name" value="HATPase_dom"/>
</dbReference>
<dbReference type="EC" id="2.7.13.3" evidence="2"/>
<evidence type="ECO:0000259" key="9">
    <source>
        <dbReference type="PROSITE" id="PS50109"/>
    </source>
</evidence>
<evidence type="ECO:0000256" key="3">
    <source>
        <dbReference type="ARBA" id="ARBA00022553"/>
    </source>
</evidence>
<keyword evidence="7" id="KW-0472">Membrane</keyword>
<dbReference type="PANTHER" id="PTHR43304">
    <property type="entry name" value="PHYTOCHROME-LIKE PROTEIN CPH1"/>
    <property type="match status" value="1"/>
</dbReference>
<dbReference type="FunFam" id="1.10.287.130:FF:000001">
    <property type="entry name" value="Two-component sensor histidine kinase"/>
    <property type="match status" value="1"/>
</dbReference>
<dbReference type="GO" id="GO:0006355">
    <property type="term" value="P:regulation of DNA-templated transcription"/>
    <property type="evidence" value="ECO:0007669"/>
    <property type="project" value="InterPro"/>
</dbReference>
<dbReference type="InterPro" id="IPR036097">
    <property type="entry name" value="HisK_dim/P_sf"/>
</dbReference>
<keyword evidence="4" id="KW-0808">Transferase</keyword>
<dbReference type="Pfam" id="PF08447">
    <property type="entry name" value="PAS_3"/>
    <property type="match status" value="1"/>
</dbReference>
<evidence type="ECO:0000259" key="10">
    <source>
        <dbReference type="PROSITE" id="PS50112"/>
    </source>
</evidence>
<dbReference type="PRINTS" id="PR00344">
    <property type="entry name" value="BCTRLSENSOR"/>
</dbReference>
<feature type="domain" description="PAC" evidence="11">
    <location>
        <begin position="233"/>
        <end position="286"/>
    </location>
</feature>
<evidence type="ECO:0000256" key="8">
    <source>
        <dbReference type="SAM" id="MobiDB-lite"/>
    </source>
</evidence>
<comment type="caution">
    <text evidence="12">The sequence shown here is derived from an EMBL/GenBank/DDBJ whole genome shotgun (WGS) entry which is preliminary data.</text>
</comment>
<dbReference type="CDD" id="cd00075">
    <property type="entry name" value="HATPase"/>
    <property type="match status" value="1"/>
</dbReference>
<dbReference type="Gene3D" id="3.30.565.10">
    <property type="entry name" value="Histidine kinase-like ATPase, C-terminal domain"/>
    <property type="match status" value="1"/>
</dbReference>
<dbReference type="OrthoDB" id="9813151at2"/>
<dbReference type="Pfam" id="PF00989">
    <property type="entry name" value="PAS"/>
    <property type="match status" value="1"/>
</dbReference>
<dbReference type="Pfam" id="PF02518">
    <property type="entry name" value="HATPase_c"/>
    <property type="match status" value="1"/>
</dbReference>
<dbReference type="PROSITE" id="PS50112">
    <property type="entry name" value="PAS"/>
    <property type="match status" value="2"/>
</dbReference>
<keyword evidence="3" id="KW-0597">Phosphoprotein</keyword>
<feature type="domain" description="PAC" evidence="11">
    <location>
        <begin position="365"/>
        <end position="417"/>
    </location>
</feature>
<dbReference type="GO" id="GO:0000155">
    <property type="term" value="F:phosphorelay sensor kinase activity"/>
    <property type="evidence" value="ECO:0007669"/>
    <property type="project" value="InterPro"/>
</dbReference>
<dbReference type="NCBIfam" id="TIGR00229">
    <property type="entry name" value="sensory_box"/>
    <property type="match status" value="3"/>
</dbReference>
<dbReference type="InterPro" id="IPR013656">
    <property type="entry name" value="PAS_4"/>
</dbReference>
<dbReference type="SUPFAM" id="SSF47384">
    <property type="entry name" value="Homodimeric domain of signal transducing histidine kinase"/>
    <property type="match status" value="1"/>
</dbReference>
<dbReference type="FunFam" id="3.30.565.10:FF:000006">
    <property type="entry name" value="Sensor histidine kinase WalK"/>
    <property type="match status" value="1"/>
</dbReference>
<feature type="compositionally biased region" description="Polar residues" evidence="8">
    <location>
        <begin position="10"/>
        <end position="27"/>
    </location>
</feature>
<proteinExistence type="predicted"/>
<comment type="catalytic activity">
    <reaction evidence="1">
        <text>ATP + protein L-histidine = ADP + protein N-phospho-L-histidine.</text>
        <dbReference type="EC" id="2.7.13.3"/>
    </reaction>
</comment>
<dbReference type="InterPro" id="IPR003661">
    <property type="entry name" value="HisK_dim/P_dom"/>
</dbReference>
<dbReference type="InterPro" id="IPR003018">
    <property type="entry name" value="GAF"/>
</dbReference>
<dbReference type="SMART" id="SM00065">
    <property type="entry name" value="GAF"/>
    <property type="match status" value="1"/>
</dbReference>
<dbReference type="InterPro" id="IPR035965">
    <property type="entry name" value="PAS-like_dom_sf"/>
</dbReference>
<dbReference type="InterPro" id="IPR000700">
    <property type="entry name" value="PAS-assoc_C"/>
</dbReference>
<dbReference type="SMART" id="SM00086">
    <property type="entry name" value="PAC"/>
    <property type="match status" value="4"/>
</dbReference>
<dbReference type="Proteomes" id="UP000292884">
    <property type="component" value="Unassembled WGS sequence"/>
</dbReference>
<evidence type="ECO:0000313" key="13">
    <source>
        <dbReference type="Proteomes" id="UP000292884"/>
    </source>
</evidence>
<feature type="domain" description="PAC" evidence="11">
    <location>
        <begin position="494"/>
        <end position="546"/>
    </location>
</feature>
<dbReference type="Pfam" id="PF00512">
    <property type="entry name" value="HisKA"/>
    <property type="match status" value="1"/>
</dbReference>
<dbReference type="InterPro" id="IPR001610">
    <property type="entry name" value="PAC"/>
</dbReference>
<dbReference type="RefSeq" id="WP_131554995.1">
    <property type="nucleotide sequence ID" value="NZ_SJSK01000006.1"/>
</dbReference>
<dbReference type="Gene3D" id="3.30.450.40">
    <property type="match status" value="1"/>
</dbReference>
<protein>
    <recommendedName>
        <fullName evidence="2">histidine kinase</fullName>
        <ecNumber evidence="2">2.7.13.3</ecNumber>
    </recommendedName>
</protein>
<dbReference type="PROSITE" id="PS50109">
    <property type="entry name" value="HIS_KIN"/>
    <property type="match status" value="1"/>
</dbReference>
<evidence type="ECO:0000256" key="7">
    <source>
        <dbReference type="ARBA" id="ARBA00023136"/>
    </source>
</evidence>
<dbReference type="PANTHER" id="PTHR43304:SF1">
    <property type="entry name" value="PAC DOMAIN-CONTAINING PROTEIN"/>
    <property type="match status" value="1"/>
</dbReference>
<dbReference type="CDD" id="cd00130">
    <property type="entry name" value="PAS"/>
    <property type="match status" value="2"/>
</dbReference>
<gene>
    <name evidence="12" type="ORF">EZ428_20120</name>
</gene>
<feature type="domain" description="Histidine kinase" evidence="9">
    <location>
        <begin position="733"/>
        <end position="946"/>
    </location>
</feature>
<dbReference type="EMBL" id="SJSK01000006">
    <property type="protein sequence ID" value="TCC88031.1"/>
    <property type="molecule type" value="Genomic_DNA"/>
</dbReference>
<dbReference type="InterPro" id="IPR029016">
    <property type="entry name" value="GAF-like_dom_sf"/>
</dbReference>
<organism evidence="12 13">
    <name type="scientific">Pedobacter frigiditerrae</name>
    <dbReference type="NCBI Taxonomy" id="2530452"/>
    <lineage>
        <taxon>Bacteria</taxon>
        <taxon>Pseudomonadati</taxon>
        <taxon>Bacteroidota</taxon>
        <taxon>Sphingobacteriia</taxon>
        <taxon>Sphingobacteriales</taxon>
        <taxon>Sphingobacteriaceae</taxon>
        <taxon>Pedobacter</taxon>
    </lineage>
</organism>
<dbReference type="SUPFAM" id="SSF55785">
    <property type="entry name" value="PYP-like sensor domain (PAS domain)"/>
    <property type="match status" value="4"/>
</dbReference>
<dbReference type="Pfam" id="PF08448">
    <property type="entry name" value="PAS_4"/>
    <property type="match status" value="2"/>
</dbReference>
<dbReference type="InterPro" id="IPR004358">
    <property type="entry name" value="Sig_transdc_His_kin-like_C"/>
</dbReference>
<dbReference type="SUPFAM" id="SSF55874">
    <property type="entry name" value="ATPase domain of HSP90 chaperone/DNA topoisomerase II/histidine kinase"/>
    <property type="match status" value="1"/>
</dbReference>
<feature type="domain" description="PAS" evidence="10">
    <location>
        <begin position="303"/>
        <end position="359"/>
    </location>
</feature>
<dbReference type="Gene3D" id="1.10.287.130">
    <property type="match status" value="1"/>
</dbReference>
<sequence length="947" mass="106103">MEEPNHKPNSKSSLSKDQTNPSYTSEEQQINAMIESAPFPIAVYIGKEMRIIRANQAVIEVWGKGPDVIGKTFKELLPELAGTGIYQHLDEVYNTGVPFNIRNSKVKLTINGELKEFYFNYSFTPLFDDSGKVYGVMNTAADVTDLNLAKQHAEFSETNFRNMILQAPLAMSLLRDPAFVVDLVNDAMLDIWGKSLAQVTGKPVFEALPDAKEQGLEQVMEAVYRTGEPFFANETPVKLIRHGKEDTVYQNFVYQAYRDSYGAILGVLAISVNVSEQVRARMELEKAYEQIQLSKTAAQLGTFDLDLEKGTMEWDERCRELFGIAHRNQVTYEQDFVQGLHPEDKERIVTIIDQLLTGKKPDGNYDVEYRTIGQEDQQIRWVRAKGKVYHENNKPKRFIGSVLDITNQKQNEQRLLDLSEKQARLAALVNSSDDIIISKTLEGIITSWNPAAERAFGFTEAEAIGCHISIVIPKNRLNEEDYILGQIRNGNKVDHFETVRYSKGKQEIHLSLTVSPVVDHTGKVIGASKIARDITQQKITQQRAKKYTVRLEIMNMVMSAISEELDLNKILQKVTDATTELTGASFGAFFYNKMDAAGESYTLFTLSGAPREAFEKFGMPRNTAVFHPTFSGEGVVRVDDITKDPRYGKNDPHFGMPKGHLPVVSYLAVPVISRNGHVIGGLFFGHPEPAMFNEEHEALVISIAAQAAISLDNAKLFEEVRALNDKKDEFIGLASHELKTPLASINGYLQILDRQIKEEGPKKFLQKALNQVGRITSLVNDLLDVSKIEAGKLQLTRAEFDLKYIVEEAIELIQQSEAKHNISFKSELAECPVQGDAQRIEQVIVNLLSNAIKYAPKANKVEVALTCTAQKVTVSVRDFGPGIAKDKLKNIFTRFYRIDEASPNISGLGIGLYLAHEIITRHNGEIWAESELGAGSTFFFSLPRHKN</sequence>
<dbReference type="CDD" id="cd00082">
    <property type="entry name" value="HisKA"/>
    <property type="match status" value="1"/>
</dbReference>
<evidence type="ECO:0000259" key="11">
    <source>
        <dbReference type="PROSITE" id="PS50113"/>
    </source>
</evidence>
<evidence type="ECO:0000256" key="4">
    <source>
        <dbReference type="ARBA" id="ARBA00022679"/>
    </source>
</evidence>
<dbReference type="SMART" id="SM00387">
    <property type="entry name" value="HATPase_c"/>
    <property type="match status" value="1"/>
</dbReference>
<keyword evidence="6" id="KW-0902">Two-component regulatory system</keyword>
<name>A0A4R0MMQ9_9SPHI</name>
<evidence type="ECO:0000256" key="2">
    <source>
        <dbReference type="ARBA" id="ARBA00012438"/>
    </source>
</evidence>
<dbReference type="InterPro" id="IPR000014">
    <property type="entry name" value="PAS"/>
</dbReference>
<dbReference type="AlphaFoldDB" id="A0A4R0MMQ9"/>
<dbReference type="PROSITE" id="PS50113">
    <property type="entry name" value="PAC"/>
    <property type="match status" value="4"/>
</dbReference>
<dbReference type="InterPro" id="IPR052162">
    <property type="entry name" value="Sensor_kinase/Photoreceptor"/>
</dbReference>
<dbReference type="SMART" id="SM00091">
    <property type="entry name" value="PAS"/>
    <property type="match status" value="4"/>
</dbReference>
<dbReference type="SMART" id="SM00388">
    <property type="entry name" value="HisKA"/>
    <property type="match status" value="1"/>
</dbReference>
<feature type="domain" description="PAS" evidence="10">
    <location>
        <begin position="421"/>
        <end position="490"/>
    </location>
</feature>
<feature type="domain" description="PAC" evidence="11">
    <location>
        <begin position="102"/>
        <end position="155"/>
    </location>
</feature>
<reference evidence="12 13" key="1">
    <citation type="submission" date="2019-02" db="EMBL/GenBank/DDBJ databases">
        <title>Pedobacter sp. RP-1-13 sp. nov., isolated from Arctic soil.</title>
        <authorList>
            <person name="Dahal R.H."/>
        </authorList>
    </citation>
    <scope>NUCLEOTIDE SEQUENCE [LARGE SCALE GENOMIC DNA]</scope>
    <source>
        <strain evidence="12 13">RP-1-13</strain>
    </source>
</reference>
<keyword evidence="13" id="KW-1185">Reference proteome</keyword>
<evidence type="ECO:0000256" key="1">
    <source>
        <dbReference type="ARBA" id="ARBA00000085"/>
    </source>
</evidence>
<dbReference type="SUPFAM" id="SSF55781">
    <property type="entry name" value="GAF domain-like"/>
    <property type="match status" value="1"/>
</dbReference>
<dbReference type="InterPro" id="IPR013767">
    <property type="entry name" value="PAS_fold"/>
</dbReference>
<evidence type="ECO:0000313" key="12">
    <source>
        <dbReference type="EMBL" id="TCC88031.1"/>
    </source>
</evidence>
<dbReference type="Gene3D" id="3.30.450.20">
    <property type="entry name" value="PAS domain"/>
    <property type="match status" value="4"/>
</dbReference>